<evidence type="ECO:0000313" key="3">
    <source>
        <dbReference type="EMBL" id="KAK5987386.1"/>
    </source>
</evidence>
<keyword evidence="4" id="KW-1185">Reference proteome</keyword>
<protein>
    <recommendedName>
        <fullName evidence="2">BTB domain-containing protein</fullName>
    </recommendedName>
</protein>
<feature type="domain" description="BTB" evidence="2">
    <location>
        <begin position="27"/>
        <end position="114"/>
    </location>
</feature>
<dbReference type="EMBL" id="JAVFKD010000016">
    <property type="protein sequence ID" value="KAK5987386.1"/>
    <property type="molecule type" value="Genomic_DNA"/>
</dbReference>
<evidence type="ECO:0000313" key="4">
    <source>
        <dbReference type="Proteomes" id="UP001338125"/>
    </source>
</evidence>
<reference evidence="3 4" key="1">
    <citation type="submission" date="2024-01" db="EMBL/GenBank/DDBJ databases">
        <title>Complete genome of Cladobotryum mycophilum ATHUM6906.</title>
        <authorList>
            <person name="Christinaki A.C."/>
            <person name="Myridakis A.I."/>
            <person name="Kouvelis V.N."/>
        </authorList>
    </citation>
    <scope>NUCLEOTIDE SEQUENCE [LARGE SCALE GENOMIC DNA]</scope>
    <source>
        <strain evidence="3 4">ATHUM6906</strain>
    </source>
</reference>
<evidence type="ECO:0000256" key="1">
    <source>
        <dbReference type="SAM" id="MobiDB-lite"/>
    </source>
</evidence>
<dbReference type="Gene3D" id="3.30.710.10">
    <property type="entry name" value="Potassium Channel Kv1.1, Chain A"/>
    <property type="match status" value="1"/>
</dbReference>
<dbReference type="SUPFAM" id="SSF54695">
    <property type="entry name" value="POZ domain"/>
    <property type="match status" value="1"/>
</dbReference>
<comment type="caution">
    <text evidence="3">The sequence shown here is derived from an EMBL/GenBank/DDBJ whole genome shotgun (WGS) entry which is preliminary data.</text>
</comment>
<dbReference type="InterPro" id="IPR000210">
    <property type="entry name" value="BTB/POZ_dom"/>
</dbReference>
<name>A0ABR0S5F0_9HYPO</name>
<proteinExistence type="predicted"/>
<dbReference type="Proteomes" id="UP001338125">
    <property type="component" value="Unassembled WGS sequence"/>
</dbReference>
<organism evidence="3 4">
    <name type="scientific">Cladobotryum mycophilum</name>
    <dbReference type="NCBI Taxonomy" id="491253"/>
    <lineage>
        <taxon>Eukaryota</taxon>
        <taxon>Fungi</taxon>
        <taxon>Dikarya</taxon>
        <taxon>Ascomycota</taxon>
        <taxon>Pezizomycotina</taxon>
        <taxon>Sordariomycetes</taxon>
        <taxon>Hypocreomycetidae</taxon>
        <taxon>Hypocreales</taxon>
        <taxon>Hypocreaceae</taxon>
        <taxon>Cladobotryum</taxon>
    </lineage>
</organism>
<evidence type="ECO:0000259" key="2">
    <source>
        <dbReference type="PROSITE" id="PS50097"/>
    </source>
</evidence>
<dbReference type="InterPro" id="IPR011333">
    <property type="entry name" value="SKP1/BTB/POZ_sf"/>
</dbReference>
<accession>A0ABR0S5F0</accession>
<gene>
    <name evidence="3" type="ORF">PT974_11513</name>
</gene>
<dbReference type="PROSITE" id="PS50097">
    <property type="entry name" value="BTB"/>
    <property type="match status" value="1"/>
</dbReference>
<sequence length="207" mass="22885">MVDGAELAKRSPPLASKEPPLVFDPEGDIILAVGTRPGKEMKVDSNTLCRASPVFQIMLRGNFVEARPGSGEWRVRLPEDDVNACIIVLDMIHCQHQLTPDNPSPVEFSNILLFTNKYDMTRIVRPVAKDWLSSIFTEGWPEYPCRALQACLFIAWELGLPTHFGKVANALASRCALDKDGLLVGLDGYRIFAEGDHPLNAHSMVGE</sequence>
<feature type="region of interest" description="Disordered" evidence="1">
    <location>
        <begin position="1"/>
        <end position="20"/>
    </location>
</feature>